<dbReference type="GO" id="GO:0055085">
    <property type="term" value="P:transmembrane transport"/>
    <property type="evidence" value="ECO:0007669"/>
    <property type="project" value="InterPro"/>
</dbReference>
<dbReference type="PANTHER" id="PTHR33376">
    <property type="match status" value="1"/>
</dbReference>
<dbReference type="InterPro" id="IPR018389">
    <property type="entry name" value="DctP_fam"/>
</dbReference>
<dbReference type="KEGG" id="afa:UZ73_09715"/>
<dbReference type="Gene3D" id="3.40.190.170">
    <property type="entry name" value="Bacterial extracellular solute-binding protein, family 7"/>
    <property type="match status" value="1"/>
</dbReference>
<dbReference type="GeneID" id="29368766"/>
<dbReference type="OrthoDB" id="6073716at2"/>
<dbReference type="RefSeq" id="WP_042484674.1">
    <property type="nucleotide sequence ID" value="NZ_CAXOJJ010000015.1"/>
</dbReference>
<gene>
    <name evidence="1" type="ORF">DF183_18905</name>
</gene>
<dbReference type="Pfam" id="PF03480">
    <property type="entry name" value="DctP"/>
    <property type="match status" value="1"/>
</dbReference>
<dbReference type="EMBL" id="QEXO01000005">
    <property type="protein sequence ID" value="PWE12831.1"/>
    <property type="molecule type" value="Genomic_DNA"/>
</dbReference>
<reference evidence="1 2" key="1">
    <citation type="submission" date="2018-05" db="EMBL/GenBank/DDBJ databases">
        <title>Genome Sequence of an Efficient Indole-Degrading Bacterium, Alcaligenes sp.YBY.</title>
        <authorList>
            <person name="Yang B."/>
        </authorList>
    </citation>
    <scope>NUCLEOTIDE SEQUENCE [LARGE SCALE GENOMIC DNA]</scope>
    <source>
        <strain evidence="1 2">YBY</strain>
    </source>
</reference>
<reference evidence="1 2" key="2">
    <citation type="submission" date="2018-05" db="EMBL/GenBank/DDBJ databases">
        <authorList>
            <person name="Lanie J.A."/>
            <person name="Ng W.-L."/>
            <person name="Kazmierczak K.M."/>
            <person name="Andrzejewski T.M."/>
            <person name="Davidsen T.M."/>
            <person name="Wayne K.J."/>
            <person name="Tettelin H."/>
            <person name="Glass J.I."/>
            <person name="Rusch D."/>
            <person name="Podicherti R."/>
            <person name="Tsui H.-C.T."/>
            <person name="Winkler M.E."/>
        </authorList>
    </citation>
    <scope>NUCLEOTIDE SEQUENCE [LARGE SCALE GENOMIC DNA]</scope>
    <source>
        <strain evidence="1 2">YBY</strain>
    </source>
</reference>
<accession>A0A0M7ECZ5</accession>
<proteinExistence type="predicted"/>
<sequence>MVHKTTRVVAAALLALGMAGAQAAEVTLKAVSVFTMDTFFTKRFKQFVDKVNTEGKGLVQINVIGGPEAIPPFEVGNALRSGVIDFANTTAVFHANLVPEALALTLTEKPMSELRQNGGYELMDKIHREKANITWLARTTDGLQYHIYTNKPVTSADLSGFKLRGVPVYLSFFREIGATPLQIPPGEVYTALERGVVDGYGWPSVGVMEMGWHEKTKYRVEPGFYNVEVGFFMNQKSWEKLDEDQKAFMRKQIEWMESQNVTEHQMAIDEKAATEQAGVQALVLEPEVARALRTKAYEAGWAGIDKSSPKYAAQLRELFGGYQP</sequence>
<dbReference type="Proteomes" id="UP000245216">
    <property type="component" value="Unassembled WGS sequence"/>
</dbReference>
<dbReference type="NCBIfam" id="NF037995">
    <property type="entry name" value="TRAP_S1"/>
    <property type="match status" value="1"/>
</dbReference>
<dbReference type="PANTHER" id="PTHR33376:SF5">
    <property type="entry name" value="EXTRACYTOPLASMIC SOLUTE RECEPTOR PROTEIN"/>
    <property type="match status" value="1"/>
</dbReference>
<protein>
    <submittedName>
        <fullName evidence="1">ABC transporter substrate-binding protein</fullName>
    </submittedName>
</protein>
<name>A0A0M7ECZ5_ALCFA</name>
<dbReference type="STRING" id="511.UZ73_09715"/>
<dbReference type="AlphaFoldDB" id="A0A0M7ECZ5"/>
<accession>A0A0S2JRU0</accession>
<dbReference type="InterPro" id="IPR038404">
    <property type="entry name" value="TRAP_DctP_sf"/>
</dbReference>
<organism evidence="1 2">
    <name type="scientific">Alcaligenes faecalis</name>
    <dbReference type="NCBI Taxonomy" id="511"/>
    <lineage>
        <taxon>Bacteria</taxon>
        <taxon>Pseudomonadati</taxon>
        <taxon>Pseudomonadota</taxon>
        <taxon>Betaproteobacteria</taxon>
        <taxon>Burkholderiales</taxon>
        <taxon>Alcaligenaceae</taxon>
        <taxon>Alcaligenes</taxon>
    </lineage>
</organism>
<comment type="caution">
    <text evidence="1">The sequence shown here is derived from an EMBL/GenBank/DDBJ whole genome shotgun (WGS) entry which is preliminary data.</text>
</comment>
<evidence type="ECO:0000313" key="2">
    <source>
        <dbReference type="Proteomes" id="UP000245216"/>
    </source>
</evidence>
<evidence type="ECO:0000313" key="1">
    <source>
        <dbReference type="EMBL" id="PWE12831.1"/>
    </source>
</evidence>